<dbReference type="KEGG" id="dli:dnl_07690"/>
<dbReference type="InterPro" id="IPR007460">
    <property type="entry name" value="BrnT_toxin"/>
</dbReference>
<organism evidence="1 2">
    <name type="scientific">Desulfonema limicola</name>
    <dbReference type="NCBI Taxonomy" id="45656"/>
    <lineage>
        <taxon>Bacteria</taxon>
        <taxon>Pseudomonadati</taxon>
        <taxon>Thermodesulfobacteriota</taxon>
        <taxon>Desulfobacteria</taxon>
        <taxon>Desulfobacterales</taxon>
        <taxon>Desulfococcaceae</taxon>
        <taxon>Desulfonema</taxon>
    </lineage>
</organism>
<dbReference type="Pfam" id="PF04365">
    <property type="entry name" value="BrnT_toxin"/>
    <property type="match status" value="1"/>
</dbReference>
<reference evidence="1" key="1">
    <citation type="journal article" date="2021" name="Microb. Physiol.">
        <title>Proteogenomic Insights into the Physiology of Marine, Sulfate-Reducing, Filamentous Desulfonema limicola and Desulfonema magnum.</title>
        <authorList>
            <person name="Schnaars V."/>
            <person name="Wohlbrand L."/>
            <person name="Scheve S."/>
            <person name="Hinrichs C."/>
            <person name="Reinhardt R."/>
            <person name="Rabus R."/>
        </authorList>
    </citation>
    <scope>NUCLEOTIDE SEQUENCE</scope>
    <source>
        <strain evidence="1">5ac10</strain>
    </source>
</reference>
<dbReference type="RefSeq" id="WP_207690384.1">
    <property type="nucleotide sequence ID" value="NZ_CP061799.1"/>
</dbReference>
<dbReference type="InterPro" id="IPR038573">
    <property type="entry name" value="BrnT_sf"/>
</dbReference>
<accession>A0A975B4B7</accession>
<dbReference type="EMBL" id="CP061799">
    <property type="protein sequence ID" value="QTA78545.1"/>
    <property type="molecule type" value="Genomic_DNA"/>
</dbReference>
<keyword evidence="2" id="KW-1185">Reference proteome</keyword>
<dbReference type="AlphaFoldDB" id="A0A975B4B7"/>
<gene>
    <name evidence="1" type="ORF">dnl_07690</name>
</gene>
<name>A0A975B4B7_9BACT</name>
<protein>
    <submittedName>
        <fullName evidence="1">Toxin-antitoxin system, toxin component, type II BrnT</fullName>
    </submittedName>
</protein>
<sequence length="93" mass="10796">MKLKFNWDPDKADKNIGKHGVSFDESESVFDDPMLITVIDDEHSIDEERYITVGLSKHGRLLMVAHTDREGRIRIISSRKATKKEERFYADSE</sequence>
<dbReference type="Gene3D" id="3.10.450.530">
    <property type="entry name" value="Ribonuclease toxin, BrnT, of type II toxin-antitoxin system"/>
    <property type="match status" value="1"/>
</dbReference>
<dbReference type="Proteomes" id="UP000663720">
    <property type="component" value="Chromosome"/>
</dbReference>
<evidence type="ECO:0000313" key="1">
    <source>
        <dbReference type="EMBL" id="QTA78545.1"/>
    </source>
</evidence>
<proteinExistence type="predicted"/>
<evidence type="ECO:0000313" key="2">
    <source>
        <dbReference type="Proteomes" id="UP000663720"/>
    </source>
</evidence>